<dbReference type="Pfam" id="PF03484">
    <property type="entry name" value="B5"/>
    <property type="match status" value="1"/>
</dbReference>
<dbReference type="EC" id="6.1.1.20" evidence="15"/>
<feature type="binding site" evidence="15">
    <location>
        <position position="467"/>
    </location>
    <ligand>
        <name>Mg(2+)</name>
        <dbReference type="ChEBI" id="CHEBI:18420"/>
        <note>shared with alpha subunit</note>
    </ligand>
</feature>
<dbReference type="SUPFAM" id="SSF46955">
    <property type="entry name" value="Putative DNA-binding domain"/>
    <property type="match status" value="1"/>
</dbReference>
<keyword evidence="12 15" id="KW-0648">Protein biosynthesis</keyword>
<dbReference type="InterPro" id="IPR041616">
    <property type="entry name" value="PheRS_beta_core"/>
</dbReference>
<dbReference type="PANTHER" id="PTHR10947">
    <property type="entry name" value="PHENYLALANYL-TRNA SYNTHETASE BETA CHAIN AND LEUCINE-RICH REPEAT-CONTAINING PROTEIN 47"/>
    <property type="match status" value="1"/>
</dbReference>
<dbReference type="PROSITE" id="PS51483">
    <property type="entry name" value="B5"/>
    <property type="match status" value="1"/>
</dbReference>
<evidence type="ECO:0000256" key="15">
    <source>
        <dbReference type="HAMAP-Rule" id="MF_00283"/>
    </source>
</evidence>
<dbReference type="InterPro" id="IPR045060">
    <property type="entry name" value="Phe-tRNA-ligase_IIc_bsu"/>
</dbReference>
<evidence type="ECO:0000259" key="18">
    <source>
        <dbReference type="PROSITE" id="PS51447"/>
    </source>
</evidence>
<dbReference type="Gene3D" id="2.40.50.140">
    <property type="entry name" value="Nucleic acid-binding proteins"/>
    <property type="match status" value="1"/>
</dbReference>
<dbReference type="Pfam" id="PF17759">
    <property type="entry name" value="tRNA_synthFbeta"/>
    <property type="match status" value="1"/>
</dbReference>
<organism evidence="20 21">
    <name type="scientific">Bacteroides gallinaceum</name>
    <dbReference type="NCBI Taxonomy" id="1462571"/>
    <lineage>
        <taxon>Bacteria</taxon>
        <taxon>Pseudomonadati</taxon>
        <taxon>Bacteroidota</taxon>
        <taxon>Bacteroidia</taxon>
        <taxon>Bacteroidales</taxon>
        <taxon>Bacteroidaceae</taxon>
        <taxon>Bacteroides</taxon>
    </lineage>
</organism>
<evidence type="ECO:0000259" key="17">
    <source>
        <dbReference type="PROSITE" id="PS50886"/>
    </source>
</evidence>
<dbReference type="NCBIfam" id="TIGR00472">
    <property type="entry name" value="pheT_bact"/>
    <property type="match status" value="1"/>
</dbReference>
<keyword evidence="11 16" id="KW-0694">RNA-binding</keyword>
<keyword evidence="7 15" id="KW-0479">Metal-binding</keyword>
<evidence type="ECO:0000256" key="1">
    <source>
        <dbReference type="ARBA" id="ARBA00004496"/>
    </source>
</evidence>
<comment type="cofactor">
    <cofactor evidence="15">
        <name>Mg(2+)</name>
        <dbReference type="ChEBI" id="CHEBI:18420"/>
    </cofactor>
    <text evidence="15">Binds 2 magnesium ions per tetramer.</text>
</comment>
<comment type="caution">
    <text evidence="20">The sequence shown here is derived from an EMBL/GenBank/DDBJ whole genome shotgun (WGS) entry which is preliminary data.</text>
</comment>
<evidence type="ECO:0000313" key="21">
    <source>
        <dbReference type="Proteomes" id="UP001169458"/>
    </source>
</evidence>
<comment type="subunit">
    <text evidence="3 15">Tetramer of two alpha and two beta subunits.</text>
</comment>
<dbReference type="InterPro" id="IPR005147">
    <property type="entry name" value="tRNA_synthase_B5-dom"/>
</dbReference>
<feature type="domain" description="FDX-ACB" evidence="18">
    <location>
        <begin position="727"/>
        <end position="820"/>
    </location>
</feature>
<feature type="binding site" evidence="15">
    <location>
        <position position="473"/>
    </location>
    <ligand>
        <name>Mg(2+)</name>
        <dbReference type="ChEBI" id="CHEBI:18420"/>
        <note>shared with alpha subunit</note>
    </ligand>
</feature>
<feature type="domain" description="B5" evidence="19">
    <location>
        <begin position="413"/>
        <end position="489"/>
    </location>
</feature>
<evidence type="ECO:0000256" key="14">
    <source>
        <dbReference type="ARBA" id="ARBA00049255"/>
    </source>
</evidence>
<evidence type="ECO:0000256" key="4">
    <source>
        <dbReference type="ARBA" id="ARBA00022490"/>
    </source>
</evidence>
<dbReference type="CDD" id="cd02796">
    <property type="entry name" value="tRNA_bind_bactPheRS"/>
    <property type="match status" value="1"/>
</dbReference>
<keyword evidence="8 15" id="KW-0547">Nucleotide-binding</keyword>
<sequence length="820" mass="91033">MNISYNWLKEYVDFDLTPDEVAAALTSIGLETGGVEEIQSIKGGLEGLVVGEVLTCVPHPNSDHMHITTVNLGGGEPVQIVCGAANVAAGQKVVVATIGTKLYDGDECFTIKKSKLRGVESNGMICAEDEIGVGTSHEGIIVLPEDVVPGTPAKDYYNIKSDYVLEVDITPNRADACSHYGVARDLYAWLIQNGRQATLKRPSVDTFKVDSHDMDIDIVVENAEACPRYAGVAIKNVTVKESPEWLQTKLRTIGLRPINNIVDITNYILHAYGQPMHCFDADKIKGGKIVVKTVPQGTKFVTLDEVERTLSDRDLMICNAEEPMCIAGVFGGLDSGTTEQTKDVFLESAYFHPTWVRKTARRHGLSTDSSFRFERGIDPNATIYALKEAALLVKELAGGEIASEIKDNYPAPIADFPVELTYAYVNGLIGKDIPKDTVKRIVSSLEMKIAGETEEGLSLLVPPYRVDVNRPCDVVEDILRIYGYNNVEIPTALKSSLNVKGEYDKSNKLQNLISEQLVGCGFNEILNNSLTASAYYEGLETYSPENLVHVMNPLSNDLNVLRATLLFGGLESICHNANRKNADLKFFEFGNCYHYHAEKRNSEKALAPYSEEFHLGLWVTGKRVSNSWAHPDEDSSVYELKAYVLNIFRRLGVNFGTVVFGNLADDIYSAALSVHTRGGKLLATLGVLHKKIQKKFDIDNEVYYADLNWTELMKAVRNNAVAYKEISKFPAVKRDLALLIDKKTQFAEIEKIAYETDRKLLKSVELFDVYEGKNLEAGKKSYAVSFVLQDENATLNDKQIDKFMQKLVQNLENKLDAKLR</sequence>
<dbReference type="Gene3D" id="3.30.930.10">
    <property type="entry name" value="Bira Bifunctional Protein, Domain 2"/>
    <property type="match status" value="1"/>
</dbReference>
<comment type="catalytic activity">
    <reaction evidence="14 15">
        <text>tRNA(Phe) + L-phenylalanine + ATP = L-phenylalanyl-tRNA(Phe) + AMP + diphosphate + H(+)</text>
        <dbReference type="Rhea" id="RHEA:19413"/>
        <dbReference type="Rhea" id="RHEA-COMP:9668"/>
        <dbReference type="Rhea" id="RHEA-COMP:9699"/>
        <dbReference type="ChEBI" id="CHEBI:15378"/>
        <dbReference type="ChEBI" id="CHEBI:30616"/>
        <dbReference type="ChEBI" id="CHEBI:33019"/>
        <dbReference type="ChEBI" id="CHEBI:58095"/>
        <dbReference type="ChEBI" id="CHEBI:78442"/>
        <dbReference type="ChEBI" id="CHEBI:78531"/>
        <dbReference type="ChEBI" id="CHEBI:456215"/>
        <dbReference type="EC" id="6.1.1.20"/>
    </reaction>
</comment>
<dbReference type="InterPro" id="IPR033714">
    <property type="entry name" value="tRNA_bind_bactPheRS"/>
</dbReference>
<keyword evidence="10 15" id="KW-0460">Magnesium</keyword>
<comment type="subcellular location">
    <subcellularLocation>
        <location evidence="1 15">Cytoplasm</location>
    </subcellularLocation>
</comment>
<evidence type="ECO:0000259" key="19">
    <source>
        <dbReference type="PROSITE" id="PS51483"/>
    </source>
</evidence>
<dbReference type="HAMAP" id="MF_00283">
    <property type="entry name" value="Phe_tRNA_synth_beta1"/>
    <property type="match status" value="1"/>
</dbReference>
<comment type="similarity">
    <text evidence="2 15">Belongs to the phenylalanyl-tRNA synthetase beta subunit family. Type 1 subfamily.</text>
</comment>
<dbReference type="InterPro" id="IPR005121">
    <property type="entry name" value="Fdx_antiC-bd"/>
</dbReference>
<feature type="domain" description="TRNA-binding" evidence="17">
    <location>
        <begin position="42"/>
        <end position="154"/>
    </location>
</feature>
<keyword evidence="21" id="KW-1185">Reference proteome</keyword>
<dbReference type="SUPFAM" id="SSF55681">
    <property type="entry name" value="Class II aaRS and biotin synthetases"/>
    <property type="match status" value="1"/>
</dbReference>
<keyword evidence="6 15" id="KW-0436">Ligase</keyword>
<dbReference type="Gene3D" id="3.30.56.10">
    <property type="match status" value="2"/>
</dbReference>
<dbReference type="RefSeq" id="WP_289558130.1">
    <property type="nucleotide sequence ID" value="NZ_JAUDEN010000001.1"/>
</dbReference>
<dbReference type="InterPro" id="IPR009061">
    <property type="entry name" value="DNA-bd_dom_put_sf"/>
</dbReference>
<dbReference type="GO" id="GO:0004826">
    <property type="term" value="F:phenylalanine-tRNA ligase activity"/>
    <property type="evidence" value="ECO:0007669"/>
    <property type="project" value="UniProtKB-EC"/>
</dbReference>
<dbReference type="InterPro" id="IPR002547">
    <property type="entry name" value="tRNA-bd_dom"/>
</dbReference>
<dbReference type="Proteomes" id="UP001169458">
    <property type="component" value="Unassembled WGS sequence"/>
</dbReference>
<evidence type="ECO:0000313" key="20">
    <source>
        <dbReference type="EMBL" id="MDM8323821.1"/>
    </source>
</evidence>
<dbReference type="CDD" id="cd00769">
    <property type="entry name" value="PheRS_beta_core"/>
    <property type="match status" value="1"/>
</dbReference>
<keyword evidence="5 16" id="KW-0820">tRNA-binding</keyword>
<proteinExistence type="inferred from homology"/>
<dbReference type="Gene3D" id="3.30.70.380">
    <property type="entry name" value="Ferrodoxin-fold anticodon-binding domain"/>
    <property type="match status" value="1"/>
</dbReference>
<feature type="binding site" evidence="15">
    <location>
        <position position="476"/>
    </location>
    <ligand>
        <name>Mg(2+)</name>
        <dbReference type="ChEBI" id="CHEBI:18420"/>
        <note>shared with alpha subunit</note>
    </ligand>
</feature>
<dbReference type="SUPFAM" id="SSF50249">
    <property type="entry name" value="Nucleic acid-binding proteins"/>
    <property type="match status" value="1"/>
</dbReference>
<keyword evidence="13 15" id="KW-0030">Aminoacyl-tRNA synthetase</keyword>
<evidence type="ECO:0000256" key="5">
    <source>
        <dbReference type="ARBA" id="ARBA00022555"/>
    </source>
</evidence>
<evidence type="ECO:0000256" key="16">
    <source>
        <dbReference type="PROSITE-ProRule" id="PRU00209"/>
    </source>
</evidence>
<dbReference type="Gene3D" id="3.50.40.10">
    <property type="entry name" value="Phenylalanyl-trna Synthetase, Chain B, domain 3"/>
    <property type="match status" value="1"/>
</dbReference>
<evidence type="ECO:0000256" key="3">
    <source>
        <dbReference type="ARBA" id="ARBA00011209"/>
    </source>
</evidence>
<dbReference type="Pfam" id="PF01588">
    <property type="entry name" value="tRNA_bind"/>
    <property type="match status" value="1"/>
</dbReference>
<dbReference type="EMBL" id="JAUDEN010000001">
    <property type="protein sequence ID" value="MDM8323821.1"/>
    <property type="molecule type" value="Genomic_DNA"/>
</dbReference>
<name>A0ABT7VC04_9BACE</name>
<keyword evidence="9 15" id="KW-0067">ATP-binding</keyword>
<evidence type="ECO:0000256" key="12">
    <source>
        <dbReference type="ARBA" id="ARBA00022917"/>
    </source>
</evidence>
<protein>
    <recommendedName>
        <fullName evidence="15">Phenylalanine--tRNA ligase beta subunit</fullName>
        <ecNumber evidence="15">6.1.1.20</ecNumber>
    </recommendedName>
    <alternativeName>
        <fullName evidence="15">Phenylalanyl-tRNA synthetase beta subunit</fullName>
        <shortName evidence="15">PheRS</shortName>
    </alternativeName>
</protein>
<dbReference type="SUPFAM" id="SSF54991">
    <property type="entry name" value="Anticodon-binding domain of PheRS"/>
    <property type="match status" value="1"/>
</dbReference>
<dbReference type="Pfam" id="PF03147">
    <property type="entry name" value="FDX-ACB"/>
    <property type="match status" value="1"/>
</dbReference>
<feature type="binding site" evidence="15">
    <location>
        <position position="477"/>
    </location>
    <ligand>
        <name>Mg(2+)</name>
        <dbReference type="ChEBI" id="CHEBI:18420"/>
        <note>shared with alpha subunit</note>
    </ligand>
</feature>
<keyword evidence="4 15" id="KW-0963">Cytoplasm</keyword>
<accession>A0ABT7VC04</accession>
<dbReference type="InterPro" id="IPR004532">
    <property type="entry name" value="Phe-tRNA-ligase_IIc_bsu_bact"/>
</dbReference>
<dbReference type="PROSITE" id="PS50886">
    <property type="entry name" value="TRBD"/>
    <property type="match status" value="1"/>
</dbReference>
<dbReference type="InterPro" id="IPR005146">
    <property type="entry name" value="B3/B4_tRNA-bd"/>
</dbReference>
<evidence type="ECO:0000256" key="11">
    <source>
        <dbReference type="ARBA" id="ARBA00022884"/>
    </source>
</evidence>
<dbReference type="PANTHER" id="PTHR10947:SF0">
    <property type="entry name" value="PHENYLALANINE--TRNA LIGASE BETA SUBUNIT"/>
    <property type="match status" value="1"/>
</dbReference>
<evidence type="ECO:0000256" key="2">
    <source>
        <dbReference type="ARBA" id="ARBA00008653"/>
    </source>
</evidence>
<dbReference type="SMART" id="SM00873">
    <property type="entry name" value="B3_4"/>
    <property type="match status" value="1"/>
</dbReference>
<evidence type="ECO:0000256" key="9">
    <source>
        <dbReference type="ARBA" id="ARBA00022840"/>
    </source>
</evidence>
<evidence type="ECO:0000256" key="10">
    <source>
        <dbReference type="ARBA" id="ARBA00022842"/>
    </source>
</evidence>
<dbReference type="InterPro" id="IPR045864">
    <property type="entry name" value="aa-tRNA-synth_II/BPL/LPL"/>
</dbReference>
<dbReference type="SMART" id="SM00874">
    <property type="entry name" value="B5"/>
    <property type="match status" value="1"/>
</dbReference>
<dbReference type="SUPFAM" id="SSF56037">
    <property type="entry name" value="PheT/TilS domain"/>
    <property type="match status" value="1"/>
</dbReference>
<evidence type="ECO:0000256" key="13">
    <source>
        <dbReference type="ARBA" id="ARBA00023146"/>
    </source>
</evidence>
<dbReference type="InterPro" id="IPR012340">
    <property type="entry name" value="NA-bd_OB-fold"/>
</dbReference>
<dbReference type="SMART" id="SM00896">
    <property type="entry name" value="FDX-ACB"/>
    <property type="match status" value="1"/>
</dbReference>
<dbReference type="InterPro" id="IPR036690">
    <property type="entry name" value="Fdx_antiC-bd_sf"/>
</dbReference>
<dbReference type="Pfam" id="PF03483">
    <property type="entry name" value="B3_4"/>
    <property type="match status" value="1"/>
</dbReference>
<dbReference type="InterPro" id="IPR020825">
    <property type="entry name" value="Phe-tRNA_synthase-like_B3/B4"/>
</dbReference>
<evidence type="ECO:0000256" key="8">
    <source>
        <dbReference type="ARBA" id="ARBA00022741"/>
    </source>
</evidence>
<evidence type="ECO:0000256" key="6">
    <source>
        <dbReference type="ARBA" id="ARBA00022598"/>
    </source>
</evidence>
<gene>
    <name evidence="15 20" type="primary">pheT</name>
    <name evidence="20" type="ORF">QUW60_00970</name>
</gene>
<evidence type="ECO:0000256" key="7">
    <source>
        <dbReference type="ARBA" id="ARBA00022723"/>
    </source>
</evidence>
<reference evidence="21" key="2">
    <citation type="submission" date="2023-07" db="EMBL/GenBank/DDBJ databases">
        <title>Identification and characterization of horizontal gene transfer across gut microbiota members of farm animals based on homology search.</title>
        <authorList>
            <person name="Schwarzerova J."/>
            <person name="Nykrynova M."/>
            <person name="Jureckova K."/>
            <person name="Cejkova D."/>
            <person name="Rychlik I."/>
        </authorList>
    </citation>
    <scope>NUCLEOTIDE SEQUENCE [LARGE SCALE GENOMIC DNA]</scope>
    <source>
        <strain evidence="21">109_WCHN</strain>
    </source>
</reference>
<dbReference type="PROSITE" id="PS51447">
    <property type="entry name" value="FDX_ACB"/>
    <property type="match status" value="1"/>
</dbReference>
<dbReference type="NCBIfam" id="NF045760">
    <property type="entry name" value="YtpR"/>
    <property type="match status" value="1"/>
</dbReference>
<reference evidence="20 21" key="1">
    <citation type="submission" date="2023-06" db="EMBL/GenBank/DDBJ databases">
        <authorList>
            <person name="Zeman M."/>
            <person name="Kubasova T."/>
            <person name="Jahodarova E."/>
            <person name="Nykrynova M."/>
            <person name="Rychlik I."/>
        </authorList>
    </citation>
    <scope>NUCLEOTIDE SEQUENCE [LARGE SCALE GENOMIC DNA]</scope>
    <source>
        <strain evidence="20 21">109_WCHN</strain>
    </source>
</reference>